<sequence>MKYALSLAAVFAAVSAAAPPDLPLGSSLDECLRAQSGAVLAPGDQAYDSARETYNSRTTFSPQYVVQPTSLSDVQHSVRCASQYNVAVTSKSGGHGYAGFAIGGEDGDLTLDMSNLKTLNVDDNGLVHAGTGIHLGELYQGIFDQGGWALPGGTCPQVGIGGHTAFGGYGPLSRKSGFLLDKVTAAEVVFANGTSATVSEGDDVFFAVTGAAPSFAAVTQFTYQAEPAPANTVTFKYGMYGRTLEESVQAFNGYQNFMNGDIPNDFYAIVTLGADSIELSGNYFGSQDDFNNIVQPLLEAVGVRDGDNQDVSQDANFITAYTKTSGDLSSTHVAPDSFYSKSLMTNEPLSMDEIYSFFGYLKYDATNAQNDGYSWYIIVDPYNGAIHDVSTDARSFPHRSALLDFQFFAYSGADEQTLFSLVDGMVDSITTSPEAAYPNYVDARLVNWQGLYYGSNYVRLQQIKGAVDPANTFRFPQSGKSGL</sequence>
<dbReference type="OrthoDB" id="407275at2759"/>
<comment type="similarity">
    <text evidence="2">Belongs to the oxygen-dependent FAD-linked oxidoreductase family.</text>
</comment>
<dbReference type="InterPro" id="IPR016166">
    <property type="entry name" value="FAD-bd_PCMH"/>
</dbReference>
<dbReference type="PROSITE" id="PS00862">
    <property type="entry name" value="OX2_COVAL_FAD"/>
    <property type="match status" value="1"/>
</dbReference>
<dbReference type="Pfam" id="PF01565">
    <property type="entry name" value="FAD_binding_4"/>
    <property type="match status" value="1"/>
</dbReference>
<feature type="domain" description="FAD-binding PCMH-type" evidence="7">
    <location>
        <begin position="58"/>
        <end position="228"/>
    </location>
</feature>
<dbReference type="InterPro" id="IPR006094">
    <property type="entry name" value="Oxid_FAD_bind_N"/>
</dbReference>
<dbReference type="InterPro" id="IPR006093">
    <property type="entry name" value="Oxy_OxRdtase_FAD_BS"/>
</dbReference>
<keyword evidence="6" id="KW-0732">Signal</keyword>
<accession>A0A4T0FFZ8</accession>
<dbReference type="EMBL" id="SPNW01000065">
    <property type="protein sequence ID" value="TIA87081.1"/>
    <property type="molecule type" value="Genomic_DNA"/>
</dbReference>
<dbReference type="InterPro" id="IPR016169">
    <property type="entry name" value="FAD-bd_PCMH_sub2"/>
</dbReference>
<feature type="signal peptide" evidence="6">
    <location>
        <begin position="1"/>
        <end position="16"/>
    </location>
</feature>
<dbReference type="GO" id="GO:0071949">
    <property type="term" value="F:FAD binding"/>
    <property type="evidence" value="ECO:0007669"/>
    <property type="project" value="InterPro"/>
</dbReference>
<dbReference type="Proteomes" id="UP000310189">
    <property type="component" value="Unassembled WGS sequence"/>
</dbReference>
<evidence type="ECO:0000256" key="6">
    <source>
        <dbReference type="SAM" id="SignalP"/>
    </source>
</evidence>
<evidence type="ECO:0000313" key="8">
    <source>
        <dbReference type="EMBL" id="TIA87081.1"/>
    </source>
</evidence>
<dbReference type="InterPro" id="IPR012951">
    <property type="entry name" value="BBE"/>
</dbReference>
<dbReference type="InterPro" id="IPR036318">
    <property type="entry name" value="FAD-bd_PCMH-like_sf"/>
</dbReference>
<dbReference type="AlphaFoldDB" id="A0A4T0FFZ8"/>
<keyword evidence="3" id="KW-0285">Flavoprotein</keyword>
<dbReference type="InterPro" id="IPR050416">
    <property type="entry name" value="FAD-linked_Oxidoreductase"/>
</dbReference>
<evidence type="ECO:0000256" key="5">
    <source>
        <dbReference type="ARBA" id="ARBA00023002"/>
    </source>
</evidence>
<dbReference type="PANTHER" id="PTHR42973:SF39">
    <property type="entry name" value="FAD-BINDING PCMH-TYPE DOMAIN-CONTAINING PROTEIN"/>
    <property type="match status" value="1"/>
</dbReference>
<keyword evidence="4" id="KW-0274">FAD</keyword>
<proteinExistence type="inferred from homology"/>
<keyword evidence="9" id="KW-1185">Reference proteome</keyword>
<protein>
    <recommendedName>
        <fullName evidence="7">FAD-binding PCMH-type domain-containing protein</fullName>
    </recommendedName>
</protein>
<name>A0A4T0FFZ8_9BASI</name>
<evidence type="ECO:0000259" key="7">
    <source>
        <dbReference type="PROSITE" id="PS51387"/>
    </source>
</evidence>
<keyword evidence="5" id="KW-0560">Oxidoreductase</keyword>
<dbReference type="PROSITE" id="PS51387">
    <property type="entry name" value="FAD_PCMH"/>
    <property type="match status" value="1"/>
</dbReference>
<evidence type="ECO:0000256" key="1">
    <source>
        <dbReference type="ARBA" id="ARBA00001974"/>
    </source>
</evidence>
<evidence type="ECO:0000256" key="3">
    <source>
        <dbReference type="ARBA" id="ARBA00022630"/>
    </source>
</evidence>
<gene>
    <name evidence="8" type="ORF">E3P99_03412</name>
</gene>
<dbReference type="Gene3D" id="3.40.462.20">
    <property type="match status" value="1"/>
</dbReference>
<comment type="caution">
    <text evidence="8">The sequence shown here is derived from an EMBL/GenBank/DDBJ whole genome shotgun (WGS) entry which is preliminary data.</text>
</comment>
<reference evidence="8 9" key="1">
    <citation type="submission" date="2019-03" db="EMBL/GenBank/DDBJ databases">
        <title>Sequencing 23 genomes of Wallemia ichthyophaga.</title>
        <authorList>
            <person name="Gostincar C."/>
        </authorList>
    </citation>
    <scope>NUCLEOTIDE SEQUENCE [LARGE SCALE GENOMIC DNA]</scope>
    <source>
        <strain evidence="8 9">EXF-5753</strain>
    </source>
</reference>
<dbReference type="GO" id="GO:0016491">
    <property type="term" value="F:oxidoreductase activity"/>
    <property type="evidence" value="ECO:0007669"/>
    <property type="project" value="UniProtKB-KW"/>
</dbReference>
<feature type="chain" id="PRO_5020721671" description="FAD-binding PCMH-type domain-containing protein" evidence="6">
    <location>
        <begin position="17"/>
        <end position="483"/>
    </location>
</feature>
<evidence type="ECO:0000256" key="4">
    <source>
        <dbReference type="ARBA" id="ARBA00022827"/>
    </source>
</evidence>
<dbReference type="Pfam" id="PF08031">
    <property type="entry name" value="BBE"/>
    <property type="match status" value="1"/>
</dbReference>
<dbReference type="SUPFAM" id="SSF56176">
    <property type="entry name" value="FAD-binding/transporter-associated domain-like"/>
    <property type="match status" value="1"/>
</dbReference>
<evidence type="ECO:0000313" key="9">
    <source>
        <dbReference type="Proteomes" id="UP000310189"/>
    </source>
</evidence>
<comment type="cofactor">
    <cofactor evidence="1">
        <name>FAD</name>
        <dbReference type="ChEBI" id="CHEBI:57692"/>
    </cofactor>
</comment>
<dbReference type="PANTHER" id="PTHR42973">
    <property type="entry name" value="BINDING OXIDOREDUCTASE, PUTATIVE (AFU_ORTHOLOGUE AFUA_1G17690)-RELATED"/>
    <property type="match status" value="1"/>
</dbReference>
<dbReference type="Gene3D" id="3.30.465.10">
    <property type="match status" value="1"/>
</dbReference>
<evidence type="ECO:0000256" key="2">
    <source>
        <dbReference type="ARBA" id="ARBA00005466"/>
    </source>
</evidence>
<organism evidence="8 9">
    <name type="scientific">Wallemia hederae</name>
    <dbReference type="NCBI Taxonomy" id="1540922"/>
    <lineage>
        <taxon>Eukaryota</taxon>
        <taxon>Fungi</taxon>
        <taxon>Dikarya</taxon>
        <taxon>Basidiomycota</taxon>
        <taxon>Wallemiomycotina</taxon>
        <taxon>Wallemiomycetes</taxon>
        <taxon>Wallemiales</taxon>
        <taxon>Wallemiaceae</taxon>
        <taxon>Wallemia</taxon>
    </lineage>
</organism>